<dbReference type="Pfam" id="PF07690">
    <property type="entry name" value="MFS_1"/>
    <property type="match status" value="1"/>
</dbReference>
<keyword evidence="3 6" id="KW-0812">Transmembrane</keyword>
<feature type="transmembrane region" description="Helical" evidence="6">
    <location>
        <begin position="242"/>
        <end position="261"/>
    </location>
</feature>
<name>A0A840LBY6_9BURK</name>
<evidence type="ECO:0008006" key="9">
    <source>
        <dbReference type="Google" id="ProtNLM"/>
    </source>
</evidence>
<organism evidence="7 8">
    <name type="scientific">Roseateles oligotrophus</name>
    <dbReference type="NCBI Taxonomy" id="1769250"/>
    <lineage>
        <taxon>Bacteria</taxon>
        <taxon>Pseudomonadati</taxon>
        <taxon>Pseudomonadota</taxon>
        <taxon>Betaproteobacteria</taxon>
        <taxon>Burkholderiales</taxon>
        <taxon>Sphaerotilaceae</taxon>
        <taxon>Roseateles</taxon>
    </lineage>
</organism>
<keyword evidence="5 6" id="KW-0472">Membrane</keyword>
<dbReference type="RefSeq" id="WP_184300634.1">
    <property type="nucleotide sequence ID" value="NZ_JACHLP010000005.1"/>
</dbReference>
<evidence type="ECO:0000256" key="3">
    <source>
        <dbReference type="ARBA" id="ARBA00022692"/>
    </source>
</evidence>
<evidence type="ECO:0000313" key="8">
    <source>
        <dbReference type="Proteomes" id="UP000562027"/>
    </source>
</evidence>
<dbReference type="EMBL" id="JACHLP010000005">
    <property type="protein sequence ID" value="MBB4844395.1"/>
    <property type="molecule type" value="Genomic_DNA"/>
</dbReference>
<dbReference type="PANTHER" id="PTHR12778">
    <property type="entry name" value="SOLUTE CARRIER FAMILY 33 ACETYL-COA TRANSPORTER -RELATED"/>
    <property type="match status" value="1"/>
</dbReference>
<evidence type="ECO:0000256" key="5">
    <source>
        <dbReference type="ARBA" id="ARBA00023136"/>
    </source>
</evidence>
<dbReference type="GO" id="GO:0016020">
    <property type="term" value="C:membrane"/>
    <property type="evidence" value="ECO:0007669"/>
    <property type="project" value="UniProtKB-SubCell"/>
</dbReference>
<feature type="transmembrane region" description="Helical" evidence="6">
    <location>
        <begin position="120"/>
        <end position="147"/>
    </location>
</feature>
<feature type="transmembrane region" description="Helical" evidence="6">
    <location>
        <begin position="336"/>
        <end position="359"/>
    </location>
</feature>
<feature type="transmembrane region" description="Helical" evidence="6">
    <location>
        <begin position="184"/>
        <end position="206"/>
    </location>
</feature>
<dbReference type="InterPro" id="IPR036259">
    <property type="entry name" value="MFS_trans_sf"/>
</dbReference>
<evidence type="ECO:0000313" key="7">
    <source>
        <dbReference type="EMBL" id="MBB4844395.1"/>
    </source>
</evidence>
<dbReference type="Proteomes" id="UP000562027">
    <property type="component" value="Unassembled WGS sequence"/>
</dbReference>
<evidence type="ECO:0000256" key="2">
    <source>
        <dbReference type="ARBA" id="ARBA00022448"/>
    </source>
</evidence>
<keyword evidence="4 6" id="KW-1133">Transmembrane helix</keyword>
<dbReference type="Gene3D" id="1.20.1250.20">
    <property type="entry name" value="MFS general substrate transporter like domains"/>
    <property type="match status" value="1"/>
</dbReference>
<comment type="caution">
    <text evidence="7">The sequence shown here is derived from an EMBL/GenBank/DDBJ whole genome shotgun (WGS) entry which is preliminary data.</text>
</comment>
<dbReference type="SUPFAM" id="SSF103473">
    <property type="entry name" value="MFS general substrate transporter"/>
    <property type="match status" value="1"/>
</dbReference>
<keyword evidence="8" id="KW-1185">Reference proteome</keyword>
<dbReference type="InterPro" id="IPR011701">
    <property type="entry name" value="MFS"/>
</dbReference>
<feature type="transmembrane region" description="Helical" evidence="6">
    <location>
        <begin position="371"/>
        <end position="393"/>
    </location>
</feature>
<evidence type="ECO:0000256" key="4">
    <source>
        <dbReference type="ARBA" id="ARBA00022989"/>
    </source>
</evidence>
<gene>
    <name evidence="7" type="ORF">HNP55_002931</name>
</gene>
<accession>A0A840LBY6</accession>
<dbReference type="GO" id="GO:0022857">
    <property type="term" value="F:transmembrane transporter activity"/>
    <property type="evidence" value="ECO:0007669"/>
    <property type="project" value="InterPro"/>
</dbReference>
<feature type="transmembrane region" description="Helical" evidence="6">
    <location>
        <begin position="399"/>
        <end position="419"/>
    </location>
</feature>
<evidence type="ECO:0000256" key="1">
    <source>
        <dbReference type="ARBA" id="ARBA00004141"/>
    </source>
</evidence>
<keyword evidence="2" id="KW-0813">Transport</keyword>
<dbReference type="InterPro" id="IPR004752">
    <property type="entry name" value="AmpG_permease/AT-1"/>
</dbReference>
<comment type="subcellular location">
    <subcellularLocation>
        <location evidence="1">Membrane</location>
        <topology evidence="1">Multi-pass membrane protein</topology>
    </subcellularLocation>
</comment>
<feature type="transmembrane region" description="Helical" evidence="6">
    <location>
        <begin position="159"/>
        <end position="178"/>
    </location>
</feature>
<evidence type="ECO:0000256" key="6">
    <source>
        <dbReference type="SAM" id="Phobius"/>
    </source>
</evidence>
<feature type="transmembrane region" description="Helical" evidence="6">
    <location>
        <begin position="95"/>
        <end position="114"/>
    </location>
</feature>
<protein>
    <recommendedName>
        <fullName evidence="9">MFS transporter</fullName>
    </recommendedName>
</protein>
<reference evidence="7 8" key="1">
    <citation type="submission" date="2020-08" db="EMBL/GenBank/DDBJ databases">
        <title>Functional genomics of gut bacteria from endangered species of beetles.</title>
        <authorList>
            <person name="Carlos-Shanley C."/>
        </authorList>
    </citation>
    <scope>NUCLEOTIDE SEQUENCE [LARGE SCALE GENOMIC DNA]</scope>
    <source>
        <strain evidence="7 8">S00239</strain>
    </source>
</reference>
<dbReference type="PANTHER" id="PTHR12778:SF10">
    <property type="entry name" value="MAJOR FACILITATOR SUPERFAMILY DOMAIN-CONTAINING PROTEIN 3"/>
    <property type="match status" value="1"/>
</dbReference>
<sequence length="426" mass="44263">MNGALRPGVQQLLFGWVNFALTAPAIYLWLGLPLVMRQQGWSGTEIGVFQLAGLPAVFKALLAIPVERWPLQRRSAVLPDPAFSPSSRVLAAQRWAWLTGGGFALCLLALAAVGEGAGKGMLFALALLAALLSTWADIPVQALAIGLLPPQARPLAGGIRAAATFAGAVVGGGLMLLVQQARGWTLPFLILAMGVLSTLVIVAVLGRGSAPLQQAMFSGAVVSRQAPWRVWRGFFQQPGAPAWTLLLIGQFPFVAAAWVFLKPLLLDHGLPAAQVALVAGVGGGALGAGASLAAGWVRRERLMAVAWRSAWANVLALGVFAAVLGFQLGVEARWGLLAGSAALALAMGLASSLAFALMMEFSRDACRAADYGLQAGLFALSRVLVPPVAGLLLDRFGDAAMLGTLAAFALCTVLGGRCLRRGEPTP</sequence>
<feature type="transmembrane region" description="Helical" evidence="6">
    <location>
        <begin position="309"/>
        <end position="330"/>
    </location>
</feature>
<feature type="transmembrane region" description="Helical" evidence="6">
    <location>
        <begin position="48"/>
        <end position="66"/>
    </location>
</feature>
<feature type="transmembrane region" description="Helical" evidence="6">
    <location>
        <begin position="12"/>
        <end position="36"/>
    </location>
</feature>
<dbReference type="AlphaFoldDB" id="A0A840LBY6"/>
<proteinExistence type="predicted"/>
<feature type="transmembrane region" description="Helical" evidence="6">
    <location>
        <begin position="273"/>
        <end position="297"/>
    </location>
</feature>